<protein>
    <submittedName>
        <fullName evidence="2">Uncharacterized protein</fullName>
    </submittedName>
</protein>
<dbReference type="OrthoDB" id="10451221at2759"/>
<proteinExistence type="predicted"/>
<gene>
    <name evidence="2" type="ORF">P167DRAFT_58005</name>
</gene>
<keyword evidence="1" id="KW-1133">Transmembrane helix</keyword>
<keyword evidence="1" id="KW-0472">Membrane</keyword>
<sequence length="101" mass="11517">MSSKPTSTSRSSRHASSPLMASIFSLFSLNLFTYILSYLSWASRVLALRWRRLKDALFYEMMLLLLQPNPVVLLLMWPGWIAVAGVWWWWGRDGGVAPVGV</sequence>
<evidence type="ECO:0000313" key="2">
    <source>
        <dbReference type="EMBL" id="RPB14604.1"/>
    </source>
</evidence>
<organism evidence="2 3">
    <name type="scientific">Morchella conica CCBAS932</name>
    <dbReference type="NCBI Taxonomy" id="1392247"/>
    <lineage>
        <taxon>Eukaryota</taxon>
        <taxon>Fungi</taxon>
        <taxon>Dikarya</taxon>
        <taxon>Ascomycota</taxon>
        <taxon>Pezizomycotina</taxon>
        <taxon>Pezizomycetes</taxon>
        <taxon>Pezizales</taxon>
        <taxon>Morchellaceae</taxon>
        <taxon>Morchella</taxon>
    </lineage>
</organism>
<dbReference type="AlphaFoldDB" id="A0A3N4KVL7"/>
<feature type="transmembrane region" description="Helical" evidence="1">
    <location>
        <begin position="20"/>
        <end position="41"/>
    </location>
</feature>
<reference evidence="2 3" key="1">
    <citation type="journal article" date="2018" name="Nat. Ecol. Evol.">
        <title>Pezizomycetes genomes reveal the molecular basis of ectomycorrhizal truffle lifestyle.</title>
        <authorList>
            <person name="Murat C."/>
            <person name="Payen T."/>
            <person name="Noel B."/>
            <person name="Kuo A."/>
            <person name="Morin E."/>
            <person name="Chen J."/>
            <person name="Kohler A."/>
            <person name="Krizsan K."/>
            <person name="Balestrini R."/>
            <person name="Da Silva C."/>
            <person name="Montanini B."/>
            <person name="Hainaut M."/>
            <person name="Levati E."/>
            <person name="Barry K.W."/>
            <person name="Belfiori B."/>
            <person name="Cichocki N."/>
            <person name="Clum A."/>
            <person name="Dockter R.B."/>
            <person name="Fauchery L."/>
            <person name="Guy J."/>
            <person name="Iotti M."/>
            <person name="Le Tacon F."/>
            <person name="Lindquist E.A."/>
            <person name="Lipzen A."/>
            <person name="Malagnac F."/>
            <person name="Mello A."/>
            <person name="Molinier V."/>
            <person name="Miyauchi S."/>
            <person name="Poulain J."/>
            <person name="Riccioni C."/>
            <person name="Rubini A."/>
            <person name="Sitrit Y."/>
            <person name="Splivallo R."/>
            <person name="Traeger S."/>
            <person name="Wang M."/>
            <person name="Zifcakova L."/>
            <person name="Wipf D."/>
            <person name="Zambonelli A."/>
            <person name="Paolocci F."/>
            <person name="Nowrousian M."/>
            <person name="Ottonello S."/>
            <person name="Baldrian P."/>
            <person name="Spatafora J.W."/>
            <person name="Henrissat B."/>
            <person name="Nagy L.G."/>
            <person name="Aury J.M."/>
            <person name="Wincker P."/>
            <person name="Grigoriev I.V."/>
            <person name="Bonfante P."/>
            <person name="Martin F.M."/>
        </authorList>
    </citation>
    <scope>NUCLEOTIDE SEQUENCE [LARGE SCALE GENOMIC DNA]</scope>
    <source>
        <strain evidence="2 3">CCBAS932</strain>
    </source>
</reference>
<keyword evidence="3" id="KW-1185">Reference proteome</keyword>
<evidence type="ECO:0000313" key="3">
    <source>
        <dbReference type="Proteomes" id="UP000277580"/>
    </source>
</evidence>
<name>A0A3N4KVL7_9PEZI</name>
<dbReference type="Proteomes" id="UP000277580">
    <property type="component" value="Unassembled WGS sequence"/>
</dbReference>
<evidence type="ECO:0000256" key="1">
    <source>
        <dbReference type="SAM" id="Phobius"/>
    </source>
</evidence>
<accession>A0A3N4KVL7</accession>
<feature type="transmembrane region" description="Helical" evidence="1">
    <location>
        <begin position="62"/>
        <end position="90"/>
    </location>
</feature>
<dbReference type="EMBL" id="ML119117">
    <property type="protein sequence ID" value="RPB14604.1"/>
    <property type="molecule type" value="Genomic_DNA"/>
</dbReference>
<keyword evidence="1" id="KW-0812">Transmembrane</keyword>
<dbReference type="InParanoid" id="A0A3N4KVL7"/>